<dbReference type="InterPro" id="IPR029063">
    <property type="entry name" value="SAM-dependent_MTases_sf"/>
</dbReference>
<sequence>MHFNHNDHYHGFLLRQAPTRTKHALDVGCGTGTFARLLATQVPEVDALDRSEAMITAARENAPPNVQFTRTDLNEHELPHEHYDFVSCIASLHHMPFAPTVTRLRDTLRPGGVLAILGLHKPTPLDYARALAVVPANFAMRLVHLPRPPRGGWSDHKSAMPVHDPDMTFTQLRAAAHEHLPEAVVRRHFFFRHSIVYRRPSD</sequence>
<keyword evidence="5" id="KW-1185">Reference proteome</keyword>
<evidence type="ECO:0000313" key="4">
    <source>
        <dbReference type="EMBL" id="RZS45117.1"/>
    </source>
</evidence>
<dbReference type="Pfam" id="PF13649">
    <property type="entry name" value="Methyltransf_25"/>
    <property type="match status" value="1"/>
</dbReference>
<evidence type="ECO:0000256" key="2">
    <source>
        <dbReference type="ARBA" id="ARBA00022679"/>
    </source>
</evidence>
<dbReference type="CDD" id="cd02440">
    <property type="entry name" value="AdoMet_MTases"/>
    <property type="match status" value="1"/>
</dbReference>
<dbReference type="OrthoDB" id="6064711at2"/>
<protein>
    <submittedName>
        <fullName evidence="4">Methyltransferase family protein</fullName>
    </submittedName>
</protein>
<dbReference type="GO" id="GO:0008168">
    <property type="term" value="F:methyltransferase activity"/>
    <property type="evidence" value="ECO:0007669"/>
    <property type="project" value="UniProtKB-KW"/>
</dbReference>
<dbReference type="Gene3D" id="3.40.50.150">
    <property type="entry name" value="Vaccinia Virus protein VP39"/>
    <property type="match status" value="1"/>
</dbReference>
<dbReference type="PANTHER" id="PTHR43861:SF1">
    <property type="entry name" value="TRANS-ACONITATE 2-METHYLTRANSFERASE"/>
    <property type="match status" value="1"/>
</dbReference>
<dbReference type="InterPro" id="IPR041698">
    <property type="entry name" value="Methyltransf_25"/>
</dbReference>
<dbReference type="AlphaFoldDB" id="A0A4Q7L6X9"/>
<keyword evidence="1 4" id="KW-0489">Methyltransferase</keyword>
<evidence type="ECO:0000256" key="1">
    <source>
        <dbReference type="ARBA" id="ARBA00022603"/>
    </source>
</evidence>
<name>A0A4Q7L6X9_9PSEU</name>
<evidence type="ECO:0000259" key="3">
    <source>
        <dbReference type="Pfam" id="PF13649"/>
    </source>
</evidence>
<comment type="caution">
    <text evidence="4">The sequence shown here is derived from an EMBL/GenBank/DDBJ whole genome shotgun (WGS) entry which is preliminary data.</text>
</comment>
<dbReference type="PANTHER" id="PTHR43861">
    <property type="entry name" value="TRANS-ACONITATE 2-METHYLTRANSFERASE-RELATED"/>
    <property type="match status" value="1"/>
</dbReference>
<accession>A0A4Q7L6X9</accession>
<feature type="domain" description="Methyltransferase" evidence="3">
    <location>
        <begin position="25"/>
        <end position="112"/>
    </location>
</feature>
<proteinExistence type="predicted"/>
<keyword evidence="2 4" id="KW-0808">Transferase</keyword>
<dbReference type="SUPFAM" id="SSF53335">
    <property type="entry name" value="S-adenosyl-L-methionine-dependent methyltransferases"/>
    <property type="match status" value="1"/>
</dbReference>
<gene>
    <name evidence="4" type="ORF">EV193_1011004</name>
</gene>
<reference evidence="4 5" key="1">
    <citation type="submission" date="2019-02" db="EMBL/GenBank/DDBJ databases">
        <title>Genomic Encyclopedia of Type Strains, Phase IV (KMG-IV): sequencing the most valuable type-strain genomes for metagenomic binning, comparative biology and taxonomic classification.</title>
        <authorList>
            <person name="Goeker M."/>
        </authorList>
    </citation>
    <scope>NUCLEOTIDE SEQUENCE [LARGE SCALE GENOMIC DNA]</scope>
    <source>
        <strain evidence="4 5">DSM 101727</strain>
    </source>
</reference>
<dbReference type="Proteomes" id="UP000294257">
    <property type="component" value="Unassembled WGS sequence"/>
</dbReference>
<dbReference type="GO" id="GO:0032259">
    <property type="term" value="P:methylation"/>
    <property type="evidence" value="ECO:0007669"/>
    <property type="project" value="UniProtKB-KW"/>
</dbReference>
<dbReference type="RefSeq" id="WP_130342700.1">
    <property type="nucleotide sequence ID" value="NZ_SGWQ01000001.1"/>
</dbReference>
<evidence type="ECO:0000313" key="5">
    <source>
        <dbReference type="Proteomes" id="UP000294257"/>
    </source>
</evidence>
<dbReference type="EMBL" id="SGWQ01000001">
    <property type="protein sequence ID" value="RZS45117.1"/>
    <property type="molecule type" value="Genomic_DNA"/>
</dbReference>
<organism evidence="4 5">
    <name type="scientific">Herbihabitans rhizosphaerae</name>
    <dbReference type="NCBI Taxonomy" id="1872711"/>
    <lineage>
        <taxon>Bacteria</taxon>
        <taxon>Bacillati</taxon>
        <taxon>Actinomycetota</taxon>
        <taxon>Actinomycetes</taxon>
        <taxon>Pseudonocardiales</taxon>
        <taxon>Pseudonocardiaceae</taxon>
        <taxon>Herbihabitans</taxon>
    </lineage>
</organism>